<evidence type="ECO:0000313" key="2">
    <source>
        <dbReference type="Proteomes" id="UP001176961"/>
    </source>
</evidence>
<accession>A0AA36H2V9</accession>
<dbReference type="AlphaFoldDB" id="A0AA36H2V9"/>
<protein>
    <submittedName>
        <fullName evidence="1">Uncharacterized protein</fullName>
    </submittedName>
</protein>
<reference evidence="1" key="1">
    <citation type="submission" date="2023-07" db="EMBL/GenBank/DDBJ databases">
        <authorList>
            <consortium name="CYATHOMIX"/>
        </authorList>
    </citation>
    <scope>NUCLEOTIDE SEQUENCE</scope>
    <source>
        <strain evidence="1">N/A</strain>
    </source>
</reference>
<sequence>MKARTPIPESRKDTVFAFADFVIVTAFWKQHPAFDWKRIISFRSFYTSFVRFQTISSAGNKNTERGGWSIARITEGSVAAPKLCLNVQPCASGGSD</sequence>
<organism evidence="1 2">
    <name type="scientific">Cylicocyclus nassatus</name>
    <name type="common">Nematode worm</name>
    <dbReference type="NCBI Taxonomy" id="53992"/>
    <lineage>
        <taxon>Eukaryota</taxon>
        <taxon>Metazoa</taxon>
        <taxon>Ecdysozoa</taxon>
        <taxon>Nematoda</taxon>
        <taxon>Chromadorea</taxon>
        <taxon>Rhabditida</taxon>
        <taxon>Rhabditina</taxon>
        <taxon>Rhabditomorpha</taxon>
        <taxon>Strongyloidea</taxon>
        <taxon>Strongylidae</taxon>
        <taxon>Cylicocyclus</taxon>
    </lineage>
</organism>
<dbReference type="EMBL" id="CATQJL010000305">
    <property type="protein sequence ID" value="CAJ0602727.1"/>
    <property type="molecule type" value="Genomic_DNA"/>
</dbReference>
<name>A0AA36H2V9_CYLNA</name>
<proteinExistence type="predicted"/>
<evidence type="ECO:0000313" key="1">
    <source>
        <dbReference type="EMBL" id="CAJ0602727.1"/>
    </source>
</evidence>
<keyword evidence="2" id="KW-1185">Reference proteome</keyword>
<gene>
    <name evidence="1" type="ORF">CYNAS_LOCUS14710</name>
</gene>
<comment type="caution">
    <text evidence="1">The sequence shown here is derived from an EMBL/GenBank/DDBJ whole genome shotgun (WGS) entry which is preliminary data.</text>
</comment>
<dbReference type="Proteomes" id="UP001176961">
    <property type="component" value="Unassembled WGS sequence"/>
</dbReference>